<evidence type="ECO:0000256" key="2">
    <source>
        <dbReference type="ARBA" id="ARBA00010559"/>
    </source>
</evidence>
<organism evidence="10 11">
    <name type="scientific">Eleginops maclovinus</name>
    <name type="common">Patagonian blennie</name>
    <name type="synonym">Eleginus maclovinus</name>
    <dbReference type="NCBI Taxonomy" id="56733"/>
    <lineage>
        <taxon>Eukaryota</taxon>
        <taxon>Metazoa</taxon>
        <taxon>Chordata</taxon>
        <taxon>Craniata</taxon>
        <taxon>Vertebrata</taxon>
        <taxon>Euteleostomi</taxon>
        <taxon>Actinopterygii</taxon>
        <taxon>Neopterygii</taxon>
        <taxon>Teleostei</taxon>
        <taxon>Neoteleostei</taxon>
        <taxon>Acanthomorphata</taxon>
        <taxon>Eupercaria</taxon>
        <taxon>Perciformes</taxon>
        <taxon>Notothenioidei</taxon>
        <taxon>Eleginopidae</taxon>
        <taxon>Eleginops</taxon>
    </lineage>
</organism>
<dbReference type="InterPro" id="IPR056473">
    <property type="entry name" value="HEAT_Utp10/HEAT1"/>
</dbReference>
<evidence type="ECO:0000256" key="4">
    <source>
        <dbReference type="ARBA" id="ARBA00022552"/>
    </source>
</evidence>
<dbReference type="SUPFAM" id="SSF48371">
    <property type="entry name" value="ARM repeat"/>
    <property type="match status" value="1"/>
</dbReference>
<name>A0AAN7WX86_ELEMC</name>
<evidence type="ECO:0000256" key="5">
    <source>
        <dbReference type="ARBA" id="ARBA00023242"/>
    </source>
</evidence>
<keyword evidence="11" id="KW-1185">Reference proteome</keyword>
<feature type="coiled-coil region" evidence="8">
    <location>
        <begin position="886"/>
        <end position="913"/>
    </location>
</feature>
<evidence type="ECO:0000259" key="9">
    <source>
        <dbReference type="SMART" id="SM01036"/>
    </source>
</evidence>
<keyword evidence="4 7" id="KW-0698">rRNA processing</keyword>
<protein>
    <recommendedName>
        <fullName evidence="7">HEAT repeat-containing protein 1</fullName>
    </recommendedName>
</protein>
<reference evidence="10 11" key="2">
    <citation type="journal article" date="2023" name="Mol. Biol. Evol.">
        <title>Genomics of Secondarily Temperate Adaptation in the Only Non-Antarctic Icefish.</title>
        <authorList>
            <person name="Rivera-Colon A.G."/>
            <person name="Rayamajhi N."/>
            <person name="Minhas B.F."/>
            <person name="Madrigal G."/>
            <person name="Bilyk K.T."/>
            <person name="Yoon V."/>
            <person name="Hune M."/>
            <person name="Gregory S."/>
            <person name="Cheng C.H.C."/>
            <person name="Catchen J.M."/>
        </authorList>
    </citation>
    <scope>NUCLEOTIDE SEQUENCE [LARGE SCALE GENOMIC DNA]</scope>
    <source>
        <strain evidence="10">JMC-PN-2008</strain>
    </source>
</reference>
<dbReference type="Proteomes" id="UP001346869">
    <property type="component" value="Unassembled WGS sequence"/>
</dbReference>
<proteinExistence type="inferred from homology"/>
<accession>A0AAN7WX86</accession>
<reference evidence="10 11" key="1">
    <citation type="journal article" date="2023" name="Genes (Basel)">
        <title>Chromosome-Level Genome Assembly and Circadian Gene Repertoire of the Patagonia Blennie Eleginops maclovinus-The Closest Ancestral Proxy of Antarctic Cryonotothenioids.</title>
        <authorList>
            <person name="Cheng C.C."/>
            <person name="Rivera-Colon A.G."/>
            <person name="Minhas B.F."/>
            <person name="Wilson L."/>
            <person name="Rayamajhi N."/>
            <person name="Vargas-Chacoff L."/>
            <person name="Catchen J.M."/>
        </authorList>
    </citation>
    <scope>NUCLEOTIDE SEQUENCE [LARGE SCALE GENOMIC DNA]</scope>
    <source>
        <strain evidence="10">JMC-PN-2008</strain>
    </source>
</reference>
<dbReference type="InterPro" id="IPR012954">
    <property type="entry name" value="BP28_C_dom"/>
</dbReference>
<dbReference type="Pfam" id="PF23243">
    <property type="entry name" value="HEAT_HEATR1"/>
    <property type="match status" value="1"/>
</dbReference>
<evidence type="ECO:0000256" key="1">
    <source>
        <dbReference type="ARBA" id="ARBA00004604"/>
    </source>
</evidence>
<comment type="function">
    <text evidence="7">Involved in nucleolar processing of pre-18S ribosomal RNA.</text>
</comment>
<dbReference type="AlphaFoldDB" id="A0AAN7WX86"/>
<dbReference type="InterPro" id="IPR011989">
    <property type="entry name" value="ARM-like"/>
</dbReference>
<dbReference type="InterPro" id="IPR040191">
    <property type="entry name" value="UTP10"/>
</dbReference>
<dbReference type="Pfam" id="PF08146">
    <property type="entry name" value="BP28CT"/>
    <property type="match status" value="1"/>
</dbReference>
<dbReference type="GO" id="GO:0000462">
    <property type="term" value="P:maturation of SSU-rRNA from tricistronic rRNA transcript (SSU-rRNA, 5.8S rRNA, LSU-rRNA)"/>
    <property type="evidence" value="ECO:0007669"/>
    <property type="project" value="TreeGrafter"/>
</dbReference>
<evidence type="ECO:0000313" key="10">
    <source>
        <dbReference type="EMBL" id="KAK5850386.1"/>
    </source>
</evidence>
<evidence type="ECO:0000256" key="8">
    <source>
        <dbReference type="SAM" id="Coils"/>
    </source>
</evidence>
<dbReference type="GO" id="GO:0045943">
    <property type="term" value="P:positive regulation of transcription by RNA polymerase I"/>
    <property type="evidence" value="ECO:0007669"/>
    <property type="project" value="TreeGrafter"/>
</dbReference>
<keyword evidence="5 7" id="KW-0539">Nucleus</keyword>
<dbReference type="SMART" id="SM01036">
    <property type="entry name" value="BP28CT"/>
    <property type="match status" value="1"/>
</dbReference>
<dbReference type="Gene3D" id="1.25.10.10">
    <property type="entry name" value="Leucine-rich Repeat Variant"/>
    <property type="match status" value="1"/>
</dbReference>
<dbReference type="GO" id="GO:0030686">
    <property type="term" value="C:90S preribosome"/>
    <property type="evidence" value="ECO:0007669"/>
    <property type="project" value="TreeGrafter"/>
</dbReference>
<evidence type="ECO:0000256" key="7">
    <source>
        <dbReference type="RuleBase" id="RU367065"/>
    </source>
</evidence>
<dbReference type="PANTHER" id="PTHR13457">
    <property type="entry name" value="BAP28"/>
    <property type="match status" value="1"/>
</dbReference>
<comment type="caution">
    <text evidence="10">The sequence shown here is derived from an EMBL/GenBank/DDBJ whole genome shotgun (WGS) entry which is preliminary data.</text>
</comment>
<evidence type="ECO:0000313" key="11">
    <source>
        <dbReference type="Proteomes" id="UP001346869"/>
    </source>
</evidence>
<dbReference type="InterPro" id="IPR016024">
    <property type="entry name" value="ARM-type_fold"/>
</dbReference>
<comment type="similarity">
    <text evidence="2 7">Belongs to the HEATR1/UTP10 family.</text>
</comment>
<dbReference type="PANTHER" id="PTHR13457:SF1">
    <property type="entry name" value="HEAT REPEAT-CONTAINING PROTEIN 1"/>
    <property type="match status" value="1"/>
</dbReference>
<dbReference type="GO" id="GO:0032040">
    <property type="term" value="C:small-subunit processome"/>
    <property type="evidence" value="ECO:0007669"/>
    <property type="project" value="TreeGrafter"/>
</dbReference>
<keyword evidence="3 7" id="KW-0690">Ribosome biogenesis</keyword>
<dbReference type="EMBL" id="JAUZQC010000022">
    <property type="protein sequence ID" value="KAK5850386.1"/>
    <property type="molecule type" value="Genomic_DNA"/>
</dbReference>
<evidence type="ECO:0000256" key="6">
    <source>
        <dbReference type="ARBA" id="ARBA00023274"/>
    </source>
</evidence>
<keyword evidence="6 7" id="KW-0687">Ribonucleoprotein</keyword>
<feature type="domain" description="BP28 C-terminal" evidence="9">
    <location>
        <begin position="635"/>
        <end position="785"/>
    </location>
</feature>
<keyword evidence="8" id="KW-0175">Coiled coil</keyword>
<gene>
    <name evidence="10" type="ORF">PBY51_001270</name>
</gene>
<comment type="subcellular location">
    <subcellularLocation>
        <location evidence="1 7">Nucleus</location>
        <location evidence="1 7">Nucleolus</location>
    </subcellularLocation>
</comment>
<evidence type="ECO:0000256" key="3">
    <source>
        <dbReference type="ARBA" id="ARBA00022517"/>
    </source>
</evidence>
<sequence length="919" mass="102976">MEYIKQLLLSCLLNIVQKLTPEGGAAVTELLEEEKFSVELVVQCIRASDVPQTHHHALLLLGAAAAIYPDKVLHNIMPIFTFMGANILRLDDAYSFRVIEQTLTMVIPALIQAHQLSEGGSSPSLVAAVTRIVHVFVDALPHVPEHRRLPVLHQLVQTLSPAPFLWILMLLLFKIHATSTAASEKEAALEKDVDFWISLCCQFDVGDQLTSLINILDFLLQLPEDKDDAAVKRSAGRRGATKKAEEKEVQELIFSVETQSSKELRHFKFLCVSFMAQLLNSNAFIAKVADGGEAEDESLQPLQQKLLEDILRYVHSVAHCVEKNADKPTAKFWRVLLNKAYDVLDKVNSLLPADTFIAVMRGLMSNRLPSVRRKAMELLNNKLQHRAQWDEQQVNLLLQLIDDLLCIVGKSPVVQQQREEVQQQEQPEQEQAINRQTALFSLKLLCRSFGSGHQEAFSPVLQRAVALVEEPAEEKNVTGSAMLLIAEAVSTLKTLAIPQLPRLMPAVLLALSDRKQLLTNEILLLSAVTALQRITETLPHFISPYLQDTTTQVCRLTRLVESSSSSSSSSCSSSSAGAQLSSRLSSLRTTLSTKLPPRVLLPTLTRCYSSMVTDRQGQLGALLSVLQEHIAHMEQEQLSLHQSELTSFFLSALDFRAQHCRGDLQKTSEVEGRVIDCLVAMVLKLSEVTFRPLFFKLLDWSKTGSKERLLTFFRLSDVLAEKLKGLFVLFAGNLVKPVSDLLTLTNCSKTSEPLFTSLSEQKVCVLLHFLLDCLYKICLYDTQRFLSRERADTLLQPLLDQLENGVGGQEASRLRLTQSLVPCVGQFSVALADDSLWKTLNYQILLKTRHTLPEVRFSSLLVLMELALKLKENYVSLLPETIPFLAELMEDECEEVEQQVQKVIQEMENILGEPLQSYF</sequence>
<dbReference type="GO" id="GO:0030515">
    <property type="term" value="F:snoRNA binding"/>
    <property type="evidence" value="ECO:0007669"/>
    <property type="project" value="TreeGrafter"/>
</dbReference>
<dbReference type="GO" id="GO:0034455">
    <property type="term" value="C:t-UTP complex"/>
    <property type="evidence" value="ECO:0007669"/>
    <property type="project" value="TreeGrafter"/>
</dbReference>